<dbReference type="PANTHER" id="PTHR12307">
    <property type="entry name" value="PROTEIN PHOSPHATASE 1 REGULATORY SUBUNIT"/>
    <property type="match status" value="1"/>
</dbReference>
<dbReference type="GO" id="GO:0008157">
    <property type="term" value="F:protein phosphatase 1 binding"/>
    <property type="evidence" value="ECO:0007669"/>
    <property type="project" value="TreeGrafter"/>
</dbReference>
<dbReference type="InterPro" id="IPR005036">
    <property type="entry name" value="CBM21_dom"/>
</dbReference>
<dbReference type="Pfam" id="PF03370">
    <property type="entry name" value="CBM_21"/>
    <property type="match status" value="1"/>
</dbReference>
<dbReference type="AlphaFoldDB" id="A0A8C4NPL9"/>
<dbReference type="PANTHER" id="PTHR12307:SF53">
    <property type="entry name" value="PROTEIN PHOSPHATASE 1 REGULATORY SUBUNIT"/>
    <property type="match status" value="1"/>
</dbReference>
<accession>A0A8C4NPL9</accession>
<dbReference type="OMA" id="AQSVFME"/>
<feature type="domain" description="CBM21" evidence="1">
    <location>
        <begin position="84"/>
        <end position="211"/>
    </location>
</feature>
<dbReference type="Gene3D" id="2.60.40.2440">
    <property type="entry name" value="Carbohydrate binding type-21 domain"/>
    <property type="match status" value="1"/>
</dbReference>
<dbReference type="PROSITE" id="PS51159">
    <property type="entry name" value="CBM21"/>
    <property type="match status" value="1"/>
</dbReference>
<sequence>YFKLLCPHSTEHVSAASKPCTTRKCVRFADSLGLDLAAVHRFRTTDTPHIPERVLLGLYQQALLRVAFPPYPTFPQPGKSESFAETLRKRIVCLDRVFVGEISISGLIRVLNLDFQKTVIVRYSLDRWRTYLDAVARYVPREVEEAEWSHGAAVLESDRFSFHLPAPHFLHVGDMLEFAICYRCRRIRILGQQLYPAHRQTNKKGRKHNLHHRR</sequence>
<reference evidence="2" key="1">
    <citation type="submission" date="2025-08" db="UniProtKB">
        <authorList>
            <consortium name="Ensembl"/>
        </authorList>
    </citation>
    <scope>IDENTIFICATION</scope>
</reference>
<proteinExistence type="predicted"/>
<evidence type="ECO:0000313" key="2">
    <source>
        <dbReference type="Ensembl" id="ENSEBUP00000007709.1"/>
    </source>
</evidence>
<dbReference type="Ensembl" id="ENSEBUT00000008197.1">
    <property type="protein sequence ID" value="ENSEBUP00000007709.1"/>
    <property type="gene ID" value="ENSEBUG00000005025.1"/>
</dbReference>
<dbReference type="GO" id="GO:0000164">
    <property type="term" value="C:protein phosphatase type 1 complex"/>
    <property type="evidence" value="ECO:0007669"/>
    <property type="project" value="TreeGrafter"/>
</dbReference>
<protein>
    <recommendedName>
        <fullName evidence="1">CBM21 domain-containing protein</fullName>
    </recommendedName>
</protein>
<dbReference type="InterPro" id="IPR050782">
    <property type="entry name" value="PP1_regulatory_subunit_3"/>
</dbReference>
<dbReference type="GO" id="GO:2001069">
    <property type="term" value="F:glycogen binding"/>
    <property type="evidence" value="ECO:0007669"/>
    <property type="project" value="TreeGrafter"/>
</dbReference>
<name>A0A8C4NPL9_EPTBU</name>
<evidence type="ECO:0000313" key="3">
    <source>
        <dbReference type="Proteomes" id="UP000694388"/>
    </source>
</evidence>
<keyword evidence="3" id="KW-1185">Reference proteome</keyword>
<evidence type="ECO:0000259" key="1">
    <source>
        <dbReference type="PROSITE" id="PS51159"/>
    </source>
</evidence>
<dbReference type="GO" id="GO:0005979">
    <property type="term" value="P:regulation of glycogen biosynthetic process"/>
    <property type="evidence" value="ECO:0007669"/>
    <property type="project" value="TreeGrafter"/>
</dbReference>
<organism evidence="2 3">
    <name type="scientific">Eptatretus burgeri</name>
    <name type="common">Inshore hagfish</name>
    <dbReference type="NCBI Taxonomy" id="7764"/>
    <lineage>
        <taxon>Eukaryota</taxon>
        <taxon>Metazoa</taxon>
        <taxon>Chordata</taxon>
        <taxon>Craniata</taxon>
        <taxon>Vertebrata</taxon>
        <taxon>Cyclostomata</taxon>
        <taxon>Myxini</taxon>
        <taxon>Myxiniformes</taxon>
        <taxon>Myxinidae</taxon>
        <taxon>Eptatretinae</taxon>
        <taxon>Eptatretus</taxon>
    </lineage>
</organism>
<dbReference type="InterPro" id="IPR038175">
    <property type="entry name" value="CBM21_dom_sf"/>
</dbReference>
<dbReference type="GeneTree" id="ENSGT00940000161906"/>
<dbReference type="Proteomes" id="UP000694388">
    <property type="component" value="Unplaced"/>
</dbReference>
<reference evidence="2" key="2">
    <citation type="submission" date="2025-09" db="UniProtKB">
        <authorList>
            <consortium name="Ensembl"/>
        </authorList>
    </citation>
    <scope>IDENTIFICATION</scope>
</reference>